<feature type="compositionally biased region" description="Pro residues" evidence="1">
    <location>
        <begin position="75"/>
        <end position="84"/>
    </location>
</feature>
<dbReference type="EMBL" id="JBHRUV010000086">
    <property type="protein sequence ID" value="MFC3267170.1"/>
    <property type="molecule type" value="Genomic_DNA"/>
</dbReference>
<evidence type="ECO:0008006" key="4">
    <source>
        <dbReference type="Google" id="ProtNLM"/>
    </source>
</evidence>
<evidence type="ECO:0000313" key="2">
    <source>
        <dbReference type="EMBL" id="MFC3267170.1"/>
    </source>
</evidence>
<keyword evidence="3" id="KW-1185">Reference proteome</keyword>
<accession>A0ABV7LHM3</accession>
<protein>
    <recommendedName>
        <fullName evidence="4">Histidine kinase</fullName>
    </recommendedName>
</protein>
<evidence type="ECO:0000256" key="1">
    <source>
        <dbReference type="SAM" id="MobiDB-lite"/>
    </source>
</evidence>
<sequence length="111" mass="11544">MADFYPLLDRAIRGLPDNSPETRKALYDRARDVLNAQLRAMDPPMPEEAIASQMAALNDVIARIEAEQTAAAAPAAPPQAPAQPAPGGSDARSAPDAPVRPAAPAQPQPAA</sequence>
<name>A0ABV7LHM3_9HYPH</name>
<dbReference type="Proteomes" id="UP001595536">
    <property type="component" value="Unassembled WGS sequence"/>
</dbReference>
<proteinExistence type="predicted"/>
<feature type="compositionally biased region" description="Low complexity" evidence="1">
    <location>
        <begin position="90"/>
        <end position="103"/>
    </location>
</feature>
<feature type="non-terminal residue" evidence="2">
    <location>
        <position position="111"/>
    </location>
</feature>
<feature type="region of interest" description="Disordered" evidence="1">
    <location>
        <begin position="68"/>
        <end position="111"/>
    </location>
</feature>
<gene>
    <name evidence="2" type="ORF">ACFOEX_12525</name>
</gene>
<comment type="caution">
    <text evidence="2">The sequence shown here is derived from an EMBL/GenBank/DDBJ whole genome shotgun (WGS) entry which is preliminary data.</text>
</comment>
<reference evidence="3" key="1">
    <citation type="journal article" date="2019" name="Int. J. Syst. Evol. Microbiol.">
        <title>The Global Catalogue of Microorganisms (GCM) 10K type strain sequencing project: providing services to taxonomists for standard genome sequencing and annotation.</title>
        <authorList>
            <consortium name="The Broad Institute Genomics Platform"/>
            <consortium name="The Broad Institute Genome Sequencing Center for Infectious Disease"/>
            <person name="Wu L."/>
            <person name="Ma J."/>
        </authorList>
    </citation>
    <scope>NUCLEOTIDE SEQUENCE [LARGE SCALE GENOMIC DNA]</scope>
    <source>
        <strain evidence="3">CCM 7941</strain>
    </source>
</reference>
<evidence type="ECO:0000313" key="3">
    <source>
        <dbReference type="Proteomes" id="UP001595536"/>
    </source>
</evidence>
<organism evidence="2 3">
    <name type="scientific">Camelimonas abortus</name>
    <dbReference type="NCBI Taxonomy" id="1017184"/>
    <lineage>
        <taxon>Bacteria</taxon>
        <taxon>Pseudomonadati</taxon>
        <taxon>Pseudomonadota</taxon>
        <taxon>Alphaproteobacteria</taxon>
        <taxon>Hyphomicrobiales</taxon>
        <taxon>Chelatococcaceae</taxon>
        <taxon>Camelimonas</taxon>
    </lineage>
</organism>